<dbReference type="EMBL" id="CP019964">
    <property type="protein sequence ID" value="ASI14038.1"/>
    <property type="molecule type" value="Genomic_DNA"/>
</dbReference>
<accession>A0A218NNH8</accession>
<reference evidence="2 3" key="1">
    <citation type="journal article" date="2017" name="Nat. Commun.">
        <title>'ARMAN' archaea depend on association with euryarchaeal host in culture and in situ.</title>
        <authorList>
            <person name="Golyshina O."/>
            <person name="Toshchakov S."/>
            <person name="Makarova K."/>
            <person name="Gavrilov S."/>
            <person name="Korzhenkov A."/>
            <person name="La Cono V."/>
            <person name="Arcadi E."/>
            <person name="Nechitaylo T."/>
            <person name="Ferrer M."/>
            <person name="Kublanov I."/>
            <person name="Wolf Y."/>
            <person name="Yakimov M."/>
            <person name="Golyshin P."/>
            <person name="Slesarev A."/>
            <person name="Kozyavkin S."/>
        </authorList>
    </citation>
    <scope>NUCLEOTIDE SEQUENCE [LARGE SCALE GENOMIC DNA]</scope>
    <source>
        <strain evidence="2 3">Mia14</strain>
    </source>
</reference>
<feature type="transmembrane region" description="Helical" evidence="1">
    <location>
        <begin position="70"/>
        <end position="88"/>
    </location>
</feature>
<sequence length="133" mass="15205">MSKSSISNNRCIICGQQKPGLHVKDDFVLDSIRWIKRNITKNEKGYKLVVCKEDYKKYLKERNKYIRRQIFYIAIGIVFAALLIIMSGGSIGAILFGLAIILLLYLLSLLSYIPAVDLPEKFVSKDLKGKYDK</sequence>
<organism evidence="2 3">
    <name type="scientific">Candidatus Mancarchaeum acidiphilum</name>
    <dbReference type="NCBI Taxonomy" id="1920749"/>
    <lineage>
        <taxon>Archaea</taxon>
        <taxon>Candidatus Micrarchaeota</taxon>
        <taxon>Candidatus Mancarchaeum</taxon>
    </lineage>
</organism>
<dbReference type="OrthoDB" id="385045at2157"/>
<dbReference type="RefSeq" id="WP_088820300.1">
    <property type="nucleotide sequence ID" value="NZ_CP019964.1"/>
</dbReference>
<keyword evidence="1" id="KW-0812">Transmembrane</keyword>
<dbReference type="GeneID" id="33314292"/>
<keyword evidence="1" id="KW-0472">Membrane</keyword>
<keyword evidence="1" id="KW-1133">Transmembrane helix</keyword>
<evidence type="ECO:0000313" key="2">
    <source>
        <dbReference type="EMBL" id="ASI14038.1"/>
    </source>
</evidence>
<protein>
    <submittedName>
        <fullName evidence="2">Membrane protein</fullName>
    </submittedName>
</protein>
<gene>
    <name evidence="2" type="ORF">Mia14_0740</name>
</gene>
<dbReference type="AlphaFoldDB" id="A0A218NNH8"/>
<feature type="transmembrane region" description="Helical" evidence="1">
    <location>
        <begin position="94"/>
        <end position="115"/>
    </location>
</feature>
<dbReference type="KEGG" id="marh:Mia14_0740"/>
<keyword evidence="3" id="KW-1185">Reference proteome</keyword>
<dbReference type="Proteomes" id="UP000197679">
    <property type="component" value="Chromosome"/>
</dbReference>
<name>A0A218NNH8_9ARCH</name>
<proteinExistence type="predicted"/>
<evidence type="ECO:0000256" key="1">
    <source>
        <dbReference type="SAM" id="Phobius"/>
    </source>
</evidence>
<evidence type="ECO:0000313" key="3">
    <source>
        <dbReference type="Proteomes" id="UP000197679"/>
    </source>
</evidence>